<dbReference type="AlphaFoldDB" id="A0A7Z8YM25"/>
<accession>A0A7Z8YM25</accession>
<protein>
    <submittedName>
        <fullName evidence="1">Uncharacterized protein</fullName>
    </submittedName>
</protein>
<sequence length="422" mass="51259">MQYQKFLIFLYENIRAMIHNDLENEKFDWEYEKLFYSIEEYKNRDRERKEAFFNVKDIYDLINEEDNKIVMLDDEKFDKINRKIYTDDNKLQNRNIGEYINMWNIWKKYRLNPFKKYHRKNKISFEGREYSPMIIIDPLNINETEIYLDFLSEWVYEKLLDVEEKNFYIHTKEDVNNIRDKEYKNIDEITSDIDNIFRDVQYIIGNAGLKISPTLGHYIEKSCIEGENVKISFFDIDSSIIENIWSIAIGRGVLYGHCEALKELKRKKTKFIFDIGRENNYKFTLKSTKSFYSRYAEKDLEIFYQRLNKNGYIVEEDKKNEDNSKNFINIFKGEDLNKIKPIIWKKKSNNWIAIFSLIRLLVEADIKSQESEFKNIFIRCFCFEGKEEGIEMKEHYEKSRKEPFDKVFVDKRIDKDIESLLF</sequence>
<dbReference type="Proteomes" id="UP000270205">
    <property type="component" value="Unassembled WGS sequence"/>
</dbReference>
<name>A0A7Z8YM25_9FLAO</name>
<comment type="caution">
    <text evidence="1">The sequence shown here is derived from an EMBL/GenBank/DDBJ whole genome shotgun (WGS) entry which is preliminary data.</text>
</comment>
<gene>
    <name evidence="1" type="ORF">NCTC12929_00315</name>
</gene>
<reference evidence="1 2" key="1">
    <citation type="submission" date="2018-11" db="EMBL/GenBank/DDBJ databases">
        <authorList>
            <consortium name="Pathogen Informatics"/>
        </authorList>
    </citation>
    <scope>NUCLEOTIDE SEQUENCE [LARGE SCALE GENOMIC DNA]</scope>
    <source>
        <strain evidence="1 2">NCTC12929</strain>
    </source>
</reference>
<dbReference type="EMBL" id="UYIV01000001">
    <property type="protein sequence ID" value="VDH02914.1"/>
    <property type="molecule type" value="Genomic_DNA"/>
</dbReference>
<evidence type="ECO:0000313" key="2">
    <source>
        <dbReference type="Proteomes" id="UP000270205"/>
    </source>
</evidence>
<organism evidence="1 2">
    <name type="scientific">Bergeyella zoohelcum</name>
    <dbReference type="NCBI Taxonomy" id="1015"/>
    <lineage>
        <taxon>Bacteria</taxon>
        <taxon>Pseudomonadati</taxon>
        <taxon>Bacteroidota</taxon>
        <taxon>Flavobacteriia</taxon>
        <taxon>Flavobacteriales</taxon>
        <taxon>Weeksellaceae</taxon>
        <taxon>Bergeyella</taxon>
    </lineage>
</organism>
<evidence type="ECO:0000313" key="1">
    <source>
        <dbReference type="EMBL" id="VDH02914.1"/>
    </source>
</evidence>
<proteinExistence type="predicted"/>